<keyword evidence="2" id="KW-0238">DNA-binding</keyword>
<dbReference type="AlphaFoldDB" id="A0A7K3LMW9"/>
<dbReference type="SUPFAM" id="SSF46689">
    <property type="entry name" value="Homeodomain-like"/>
    <property type="match status" value="1"/>
</dbReference>
<dbReference type="Proteomes" id="UP000466307">
    <property type="component" value="Unassembled WGS sequence"/>
</dbReference>
<evidence type="ECO:0000256" key="3">
    <source>
        <dbReference type="ARBA" id="ARBA00023163"/>
    </source>
</evidence>
<name>A0A7K3LMW9_9ACTN</name>
<dbReference type="InterPro" id="IPR035418">
    <property type="entry name" value="AraC-bd_2"/>
</dbReference>
<protein>
    <submittedName>
        <fullName evidence="6">AraC family transcriptional regulator</fullName>
    </submittedName>
</protein>
<gene>
    <name evidence="6" type="ORF">GYA93_08400</name>
</gene>
<evidence type="ECO:0000259" key="5">
    <source>
        <dbReference type="PROSITE" id="PS01124"/>
    </source>
</evidence>
<evidence type="ECO:0000313" key="6">
    <source>
        <dbReference type="EMBL" id="NDK89596.1"/>
    </source>
</evidence>
<evidence type="ECO:0000256" key="4">
    <source>
        <dbReference type="SAM" id="MobiDB-lite"/>
    </source>
</evidence>
<comment type="caution">
    <text evidence="6">The sequence shown here is derived from an EMBL/GenBank/DDBJ whole genome shotgun (WGS) entry which is preliminary data.</text>
</comment>
<accession>A0A7K3LMW9</accession>
<feature type="region of interest" description="Disordered" evidence="4">
    <location>
        <begin position="324"/>
        <end position="364"/>
    </location>
</feature>
<sequence length="364" mass="40222">MISQHHGLDPLLVARWRREIGLSMAKGLDDVTHLRGRNGIAAERRWRFDCRDPGTFEAWIYQRELSLMHCLCGLYTPCSFSRDAEHISRTEKPGVYVFVRTIAGGFVARHGRNEHSYTAGQLVAARTDMPLTLTMPTAGDMTGVVIPFDLLGGDIGGSRWDGGVLAADNLLGRATSQFIRRLCYTAVTDRASVDTEFEEAGLNLIRNLLSNFGHDMDRGRDIAMSVRLATRELIEENFTDPSFSADSIARDLHISRRHLYRQFSGAGDSVAAMITSRRLDRARELLVRAGMITLEEVARLSGFSSVATMRNRFRGRYGLTPSEFRDRSRTVGGGQPAGLAGLPEPARPVLDPLADLDDGPSVVS</sequence>
<evidence type="ECO:0000256" key="1">
    <source>
        <dbReference type="ARBA" id="ARBA00023015"/>
    </source>
</evidence>
<dbReference type="PANTHER" id="PTHR46796">
    <property type="entry name" value="HTH-TYPE TRANSCRIPTIONAL ACTIVATOR RHAS-RELATED"/>
    <property type="match status" value="1"/>
</dbReference>
<reference evidence="6 7" key="1">
    <citation type="submission" date="2020-01" db="EMBL/GenBank/DDBJ databases">
        <title>Investigation of new actinobacteria for the biodesulphurisation of diesel fuel.</title>
        <authorList>
            <person name="Athi Narayanan S.M."/>
        </authorList>
    </citation>
    <scope>NUCLEOTIDE SEQUENCE [LARGE SCALE GENOMIC DNA]</scope>
    <source>
        <strain evidence="6 7">213E</strain>
    </source>
</reference>
<evidence type="ECO:0000256" key="2">
    <source>
        <dbReference type="ARBA" id="ARBA00023125"/>
    </source>
</evidence>
<dbReference type="SMART" id="SM00342">
    <property type="entry name" value="HTH_ARAC"/>
    <property type="match status" value="1"/>
</dbReference>
<keyword evidence="7" id="KW-1185">Reference proteome</keyword>
<dbReference type="Pfam" id="PF14525">
    <property type="entry name" value="AraC_binding_2"/>
    <property type="match status" value="1"/>
</dbReference>
<dbReference type="PROSITE" id="PS01124">
    <property type="entry name" value="HTH_ARAC_FAMILY_2"/>
    <property type="match status" value="1"/>
</dbReference>
<dbReference type="EMBL" id="JAADZU010000020">
    <property type="protein sequence ID" value="NDK89596.1"/>
    <property type="molecule type" value="Genomic_DNA"/>
</dbReference>
<dbReference type="GO" id="GO:0003700">
    <property type="term" value="F:DNA-binding transcription factor activity"/>
    <property type="evidence" value="ECO:0007669"/>
    <property type="project" value="InterPro"/>
</dbReference>
<dbReference type="Pfam" id="PF12833">
    <property type="entry name" value="HTH_18"/>
    <property type="match status" value="1"/>
</dbReference>
<evidence type="ECO:0000313" key="7">
    <source>
        <dbReference type="Proteomes" id="UP000466307"/>
    </source>
</evidence>
<dbReference type="InterPro" id="IPR009057">
    <property type="entry name" value="Homeodomain-like_sf"/>
</dbReference>
<dbReference type="InterPro" id="IPR050204">
    <property type="entry name" value="AraC_XylS_family_regulators"/>
</dbReference>
<dbReference type="RefSeq" id="WP_059037220.1">
    <property type="nucleotide sequence ID" value="NZ_JAADZU010000020.1"/>
</dbReference>
<dbReference type="GO" id="GO:0043565">
    <property type="term" value="F:sequence-specific DNA binding"/>
    <property type="evidence" value="ECO:0007669"/>
    <property type="project" value="InterPro"/>
</dbReference>
<keyword evidence="1" id="KW-0805">Transcription regulation</keyword>
<dbReference type="Gene3D" id="1.10.10.60">
    <property type="entry name" value="Homeodomain-like"/>
    <property type="match status" value="1"/>
</dbReference>
<proteinExistence type="predicted"/>
<organism evidence="6 7">
    <name type="scientific">Gordonia desulfuricans</name>
    <dbReference type="NCBI Taxonomy" id="89051"/>
    <lineage>
        <taxon>Bacteria</taxon>
        <taxon>Bacillati</taxon>
        <taxon>Actinomycetota</taxon>
        <taxon>Actinomycetes</taxon>
        <taxon>Mycobacteriales</taxon>
        <taxon>Gordoniaceae</taxon>
        <taxon>Gordonia</taxon>
    </lineage>
</organism>
<feature type="domain" description="HTH araC/xylS-type" evidence="5">
    <location>
        <begin position="228"/>
        <end position="327"/>
    </location>
</feature>
<keyword evidence="3" id="KW-0804">Transcription</keyword>
<dbReference type="PANTHER" id="PTHR46796:SF6">
    <property type="entry name" value="ARAC SUBFAMILY"/>
    <property type="match status" value="1"/>
</dbReference>
<dbReference type="InterPro" id="IPR018060">
    <property type="entry name" value="HTH_AraC"/>
</dbReference>